<protein>
    <submittedName>
        <fullName evidence="3">Uncharacterized protein</fullName>
    </submittedName>
</protein>
<reference evidence="3" key="2">
    <citation type="journal article" date="2019" name="IMA Fungus">
        <title>Genome sequencing and comparison of five Tilletia species to identify candidate genes for the detection of regulated species infecting wheat.</title>
        <authorList>
            <person name="Nguyen H.D.T."/>
            <person name="Sultana T."/>
            <person name="Kesanakurti P."/>
            <person name="Hambleton S."/>
        </authorList>
    </citation>
    <scope>NUCLEOTIDE SEQUENCE</scope>
    <source>
        <strain evidence="3">DAOMC 236422</strain>
    </source>
</reference>
<evidence type="ECO:0000256" key="2">
    <source>
        <dbReference type="SAM" id="MobiDB-lite"/>
    </source>
</evidence>
<feature type="region of interest" description="Disordered" evidence="2">
    <location>
        <begin position="1"/>
        <end position="23"/>
    </location>
</feature>
<name>A0A8X7T3E1_9BASI</name>
<proteinExistence type="predicted"/>
<accession>A0A8X7T3E1</accession>
<reference evidence="3" key="1">
    <citation type="submission" date="2016-04" db="EMBL/GenBank/DDBJ databases">
        <authorList>
            <person name="Nguyen H.D."/>
            <person name="Samba Siva P."/>
            <person name="Cullis J."/>
            <person name="Levesque C.A."/>
            <person name="Hambleton S."/>
        </authorList>
    </citation>
    <scope>NUCLEOTIDE SEQUENCE</scope>
    <source>
        <strain evidence="3">DAOMC 236422</strain>
    </source>
</reference>
<dbReference type="SUPFAM" id="SSF48452">
    <property type="entry name" value="TPR-like"/>
    <property type="match status" value="1"/>
</dbReference>
<evidence type="ECO:0000256" key="1">
    <source>
        <dbReference type="SAM" id="Coils"/>
    </source>
</evidence>
<organism evidence="3 4">
    <name type="scientific">Tilletia walkeri</name>
    <dbReference type="NCBI Taxonomy" id="117179"/>
    <lineage>
        <taxon>Eukaryota</taxon>
        <taxon>Fungi</taxon>
        <taxon>Dikarya</taxon>
        <taxon>Basidiomycota</taxon>
        <taxon>Ustilaginomycotina</taxon>
        <taxon>Exobasidiomycetes</taxon>
        <taxon>Tilletiales</taxon>
        <taxon>Tilletiaceae</taxon>
        <taxon>Tilletia</taxon>
    </lineage>
</organism>
<evidence type="ECO:0000313" key="4">
    <source>
        <dbReference type="Proteomes" id="UP000078113"/>
    </source>
</evidence>
<dbReference type="InterPro" id="IPR011990">
    <property type="entry name" value="TPR-like_helical_dom_sf"/>
</dbReference>
<gene>
    <name evidence="3" type="ORF">A4X09_0g5041</name>
</gene>
<comment type="caution">
    <text evidence="3">The sequence shown here is derived from an EMBL/GenBank/DDBJ whole genome shotgun (WGS) entry which is preliminary data.</text>
</comment>
<dbReference type="EMBL" id="LWDG02000239">
    <property type="protein sequence ID" value="KAE8267311.1"/>
    <property type="molecule type" value="Genomic_DNA"/>
</dbReference>
<dbReference type="AlphaFoldDB" id="A0A8X7T3E1"/>
<sequence>MQKDDSESVTSDPNIPAKIPTSVDRPDYSEIATLDTPEPIKQLLRDIAAMFDTSSNSLRRGVDQTYTILQMDTKGKFMKKGKEIYMKRVLVFYKHIAKMEKDSGRCNVPGTAASTTLCDLLHQLAEFRWLVRDYEFYSLVKRSRIRNLTRSHYFDCLDTLRSITSCTEKYLGLGRIGKLQQAALGPHPGPPLVLLRHIWLGICDMVDTAVRGVQEKINVSSPGFPESSEALHLGFFLRTLRDSHTVQRTLKRKRDEGLDQDASTPPIRSDSAPFHERHQANGVLKELSFSSLAFETVEELRHWERRAYDRFTSMHQAWTTDPYDTRTSLSYLVDVLTTFAVVLYQLNVYDCAEHFWVLIVATVRETYESNPSDANRIRLCSALGAYTTIAQNAEERDDFLVVRAVEEAIALLQPLCMDDSLKHMPLMTALKISYSSALANLAPRDLNAQSQLCLYRRGIRVASQAIDLARSTVKMDTTNLQSKNMLAYALKVKSDVCGTLRESFNELRERHATARRGGPDDLVLLANEYIDTGYVLEKMADETLGSLDVAAAALENSIEVYRELAKKAKVPFEPILAQTIHRAAKIYHSHLKPKPELCVTKFKEAIGMLIPLAQAFITSTHHFNDLAYMASFDLALRLRWEMRLDEADLVFEDMLKFRRQYDGVEPPRLFWRGWSLEGSIFHARALACVRAERYDQALVHAERSYDIFRAKHGPYSGALAEPLAIQGFCKWVMNEENAKEALWDLKESLKDTATNGADYRKTRHLRNIQVNEYKLCLALGWLGGVQCALGQRVNARINGEEAVAIMRVLLNDTSGMLQAERLVEPVDYVLPHLLVLLAGTHWEAGRHSEAKEAVEESLQLREKCLRSNEEAEKSQGMRADEPTRKTALLLRAMMLENEGSEKEAKAMRDEAEGIQCQGFLNVLGCFSAKRLASKAAKA</sequence>
<feature type="region of interest" description="Disordered" evidence="2">
    <location>
        <begin position="250"/>
        <end position="273"/>
    </location>
</feature>
<dbReference type="Proteomes" id="UP000078113">
    <property type="component" value="Unassembled WGS sequence"/>
</dbReference>
<keyword evidence="1" id="KW-0175">Coiled coil</keyword>
<keyword evidence="4" id="KW-1185">Reference proteome</keyword>
<feature type="coiled-coil region" evidence="1">
    <location>
        <begin position="890"/>
        <end position="917"/>
    </location>
</feature>
<evidence type="ECO:0000313" key="3">
    <source>
        <dbReference type="EMBL" id="KAE8267311.1"/>
    </source>
</evidence>
<dbReference type="Gene3D" id="1.25.40.10">
    <property type="entry name" value="Tetratricopeptide repeat domain"/>
    <property type="match status" value="1"/>
</dbReference>